<reference evidence="2 3" key="1">
    <citation type="journal article" date="2018" name="Front. Plant Sci.">
        <title>Red Clover (Trifolium pratense) and Zigzag Clover (T. medium) - A Picture of Genomic Similarities and Differences.</title>
        <authorList>
            <person name="Dluhosova J."/>
            <person name="Istvanek J."/>
            <person name="Nedelnik J."/>
            <person name="Repkova J."/>
        </authorList>
    </citation>
    <scope>NUCLEOTIDE SEQUENCE [LARGE SCALE GENOMIC DNA]</scope>
    <source>
        <strain evidence="3">cv. 10/8</strain>
        <tissue evidence="2">Leaf</tissue>
    </source>
</reference>
<feature type="region of interest" description="Disordered" evidence="1">
    <location>
        <begin position="1"/>
        <end position="40"/>
    </location>
</feature>
<accession>A0A392NZX2</accession>
<keyword evidence="3" id="KW-1185">Reference proteome</keyword>
<feature type="non-terminal residue" evidence="2">
    <location>
        <position position="60"/>
    </location>
</feature>
<dbReference type="Proteomes" id="UP000265520">
    <property type="component" value="Unassembled WGS sequence"/>
</dbReference>
<sequence length="60" mass="6437">MSIKKVTANGTTEEQEKSNRRTSIGKKSAEVSNNGLPGNMVKVSLSSRKVTDASVQWASL</sequence>
<comment type="caution">
    <text evidence="2">The sequence shown here is derived from an EMBL/GenBank/DDBJ whole genome shotgun (WGS) entry which is preliminary data.</text>
</comment>
<protein>
    <submittedName>
        <fullName evidence="2">Uncharacterized protein</fullName>
    </submittedName>
</protein>
<dbReference type="AlphaFoldDB" id="A0A392NZX2"/>
<evidence type="ECO:0000313" key="3">
    <source>
        <dbReference type="Proteomes" id="UP000265520"/>
    </source>
</evidence>
<proteinExistence type="predicted"/>
<evidence type="ECO:0000256" key="1">
    <source>
        <dbReference type="SAM" id="MobiDB-lite"/>
    </source>
</evidence>
<organism evidence="2 3">
    <name type="scientific">Trifolium medium</name>
    <dbReference type="NCBI Taxonomy" id="97028"/>
    <lineage>
        <taxon>Eukaryota</taxon>
        <taxon>Viridiplantae</taxon>
        <taxon>Streptophyta</taxon>
        <taxon>Embryophyta</taxon>
        <taxon>Tracheophyta</taxon>
        <taxon>Spermatophyta</taxon>
        <taxon>Magnoliopsida</taxon>
        <taxon>eudicotyledons</taxon>
        <taxon>Gunneridae</taxon>
        <taxon>Pentapetalae</taxon>
        <taxon>rosids</taxon>
        <taxon>fabids</taxon>
        <taxon>Fabales</taxon>
        <taxon>Fabaceae</taxon>
        <taxon>Papilionoideae</taxon>
        <taxon>50 kb inversion clade</taxon>
        <taxon>NPAAA clade</taxon>
        <taxon>Hologalegina</taxon>
        <taxon>IRL clade</taxon>
        <taxon>Trifolieae</taxon>
        <taxon>Trifolium</taxon>
    </lineage>
</organism>
<name>A0A392NZX2_9FABA</name>
<evidence type="ECO:0000313" key="2">
    <source>
        <dbReference type="EMBL" id="MCI04085.1"/>
    </source>
</evidence>
<dbReference type="EMBL" id="LXQA010054249">
    <property type="protein sequence ID" value="MCI04085.1"/>
    <property type="molecule type" value="Genomic_DNA"/>
</dbReference>